<dbReference type="GO" id="GO:0042910">
    <property type="term" value="F:xenobiotic transmembrane transporter activity"/>
    <property type="evidence" value="ECO:0007669"/>
    <property type="project" value="InterPro"/>
</dbReference>
<keyword evidence="5 6" id="KW-0472">Membrane</keyword>
<dbReference type="CDD" id="cd13136">
    <property type="entry name" value="MATE_DinF_like"/>
    <property type="match status" value="1"/>
</dbReference>
<feature type="transmembrane region" description="Helical" evidence="6">
    <location>
        <begin position="404"/>
        <end position="424"/>
    </location>
</feature>
<protein>
    <recommendedName>
        <fullName evidence="6">Protein DETOXIFICATION</fullName>
    </recommendedName>
    <alternativeName>
        <fullName evidence="6">Multidrug and toxic compound extrusion protein</fullName>
    </alternativeName>
</protein>
<feature type="transmembrane region" description="Helical" evidence="6">
    <location>
        <begin position="469"/>
        <end position="489"/>
    </location>
</feature>
<dbReference type="PANTHER" id="PTHR42893:SF20">
    <property type="entry name" value="PROTEIN DETOXIFICATION"/>
    <property type="match status" value="1"/>
</dbReference>
<proteinExistence type="inferred from homology"/>
<dbReference type="PANTHER" id="PTHR42893">
    <property type="entry name" value="PROTEIN DETOXIFICATION 44, CHLOROPLASTIC-RELATED"/>
    <property type="match status" value="1"/>
</dbReference>
<dbReference type="GO" id="GO:0016020">
    <property type="term" value="C:membrane"/>
    <property type="evidence" value="ECO:0007669"/>
    <property type="project" value="UniProtKB-SubCell"/>
</dbReference>
<evidence type="ECO:0000256" key="5">
    <source>
        <dbReference type="ARBA" id="ARBA00023136"/>
    </source>
</evidence>
<dbReference type="AlphaFoldDB" id="A0A9Q0HHF2"/>
<feature type="transmembrane region" description="Helical" evidence="6">
    <location>
        <begin position="363"/>
        <end position="383"/>
    </location>
</feature>
<evidence type="ECO:0000313" key="8">
    <source>
        <dbReference type="Proteomes" id="UP001151287"/>
    </source>
</evidence>
<feature type="transmembrane region" description="Helical" evidence="6">
    <location>
        <begin position="180"/>
        <end position="205"/>
    </location>
</feature>
<dbReference type="InterPro" id="IPR044644">
    <property type="entry name" value="DinF-like"/>
</dbReference>
<evidence type="ECO:0000256" key="6">
    <source>
        <dbReference type="RuleBase" id="RU004914"/>
    </source>
</evidence>
<dbReference type="NCBIfam" id="TIGR00797">
    <property type="entry name" value="matE"/>
    <property type="match status" value="1"/>
</dbReference>
<evidence type="ECO:0000256" key="1">
    <source>
        <dbReference type="ARBA" id="ARBA00004141"/>
    </source>
</evidence>
<evidence type="ECO:0000256" key="4">
    <source>
        <dbReference type="ARBA" id="ARBA00022989"/>
    </source>
</evidence>
<reference evidence="7" key="1">
    <citation type="journal article" date="2022" name="Cell">
        <title>Repeat-based holocentromeres influence genome architecture and karyotype evolution.</title>
        <authorList>
            <person name="Hofstatter P.G."/>
            <person name="Thangavel G."/>
            <person name="Lux T."/>
            <person name="Neumann P."/>
            <person name="Vondrak T."/>
            <person name="Novak P."/>
            <person name="Zhang M."/>
            <person name="Costa L."/>
            <person name="Castellani M."/>
            <person name="Scott A."/>
            <person name="Toegelov H."/>
            <person name="Fuchs J."/>
            <person name="Mata-Sucre Y."/>
            <person name="Dias Y."/>
            <person name="Vanzela A.L.L."/>
            <person name="Huettel B."/>
            <person name="Almeida C.C.S."/>
            <person name="Simkova H."/>
            <person name="Souza G."/>
            <person name="Pedrosa-Harand A."/>
            <person name="Macas J."/>
            <person name="Mayer K.F.X."/>
            <person name="Houben A."/>
            <person name="Marques A."/>
        </authorList>
    </citation>
    <scope>NUCLEOTIDE SEQUENCE</scope>
    <source>
        <strain evidence="7">RhyBre1mFocal</strain>
    </source>
</reference>
<keyword evidence="3 6" id="KW-0812">Transmembrane</keyword>
<feature type="transmembrane region" description="Helical" evidence="6">
    <location>
        <begin position="255"/>
        <end position="276"/>
    </location>
</feature>
<comment type="subcellular location">
    <subcellularLocation>
        <location evidence="1">Membrane</location>
        <topology evidence="1">Multi-pass membrane protein</topology>
    </subcellularLocation>
</comment>
<gene>
    <name evidence="7" type="ORF">LUZ63_018327</name>
</gene>
<evidence type="ECO:0000256" key="2">
    <source>
        <dbReference type="ARBA" id="ARBA00010199"/>
    </source>
</evidence>
<feature type="transmembrane region" description="Helical" evidence="6">
    <location>
        <begin position="436"/>
        <end position="457"/>
    </location>
</feature>
<feature type="transmembrane region" description="Helical" evidence="6">
    <location>
        <begin position="495"/>
        <end position="517"/>
    </location>
</feature>
<feature type="transmembrane region" description="Helical" evidence="6">
    <location>
        <begin position="225"/>
        <end position="248"/>
    </location>
</feature>
<comment type="caution">
    <text evidence="7">The sequence shown here is derived from an EMBL/GenBank/DDBJ whole genome shotgun (WGS) entry which is preliminary data.</text>
</comment>
<name>A0A9Q0HHF2_9POAL</name>
<dbReference type="GO" id="GO:0015297">
    <property type="term" value="F:antiporter activity"/>
    <property type="evidence" value="ECO:0007669"/>
    <property type="project" value="InterPro"/>
</dbReference>
<keyword evidence="4 6" id="KW-1133">Transmembrane helix</keyword>
<feature type="transmembrane region" description="Helical" evidence="6">
    <location>
        <begin position="282"/>
        <end position="303"/>
    </location>
</feature>
<dbReference type="OrthoDB" id="2126698at2759"/>
<feature type="transmembrane region" description="Helical" evidence="6">
    <location>
        <begin position="324"/>
        <end position="343"/>
    </location>
</feature>
<comment type="similarity">
    <text evidence="2 6">Belongs to the multi antimicrobial extrusion (MATE) (TC 2.A.66.1) family.</text>
</comment>
<evidence type="ECO:0000313" key="7">
    <source>
        <dbReference type="EMBL" id="KAJ1686937.1"/>
    </source>
</evidence>
<accession>A0A9Q0HHF2</accession>
<evidence type="ECO:0000256" key="3">
    <source>
        <dbReference type="ARBA" id="ARBA00022692"/>
    </source>
</evidence>
<dbReference type="InterPro" id="IPR002528">
    <property type="entry name" value="MATE_fam"/>
</dbReference>
<keyword evidence="8" id="KW-1185">Reference proteome</keyword>
<dbReference type="EMBL" id="JAMQYH010000005">
    <property type="protein sequence ID" value="KAJ1686937.1"/>
    <property type="molecule type" value="Genomic_DNA"/>
</dbReference>
<dbReference type="Pfam" id="PF01554">
    <property type="entry name" value="MatE"/>
    <property type="match status" value="2"/>
</dbReference>
<dbReference type="Proteomes" id="UP001151287">
    <property type="component" value="Unassembled WGS sequence"/>
</dbReference>
<organism evidence="7 8">
    <name type="scientific">Rhynchospora breviuscula</name>
    <dbReference type="NCBI Taxonomy" id="2022672"/>
    <lineage>
        <taxon>Eukaryota</taxon>
        <taxon>Viridiplantae</taxon>
        <taxon>Streptophyta</taxon>
        <taxon>Embryophyta</taxon>
        <taxon>Tracheophyta</taxon>
        <taxon>Spermatophyta</taxon>
        <taxon>Magnoliopsida</taxon>
        <taxon>Liliopsida</taxon>
        <taxon>Poales</taxon>
        <taxon>Cyperaceae</taxon>
        <taxon>Cyperoideae</taxon>
        <taxon>Rhynchosporeae</taxon>
        <taxon>Rhynchospora</taxon>
    </lineage>
</organism>
<sequence>MASLEHSLLEPTTITVLMSEQPSVVDVSPLRVFFKDARSVFKLDELGKEIAEIAVPAALALAADPIASLVDTAFIGHIGPVELAAVGVAIAVFNQVSRIAIFPLVSVTTSFVAEEDATYKIICDNDLENGEEADPPSTSDSEMKELISDIDQQKTVYNVESFETEASMGKQQERKHIPSVSTALVVGGVLGLLQALLLVLCAKPILSYMGIHYDDPMMTPASQYLTLRSLGAPAVLLSLAMQGVFRGLKDTKTPLYATVAGDATNIILDPIFIFVFRLGVSGAAIAHVISQYLIALILLLRLLRHVDVLPPNLKDLQFSRFLKNGFLLLARVIAVTFCVTLSASMAARQGSIPMAAFQICLQVWLATSLLADGLAVAGQAILASSFARNDHSKATNAASRVLQLGLVLGLGLCLMLGLGFQFASRLFTKDADVLHLIYLGIPFVALTQPINSLAFVFDGINYGASDFAYSAYSMIIVAVISIFCVLILSHSYGFVGLWIALTIYMSLRMFAGFWRIGTATGPWRFLRNSL</sequence>